<dbReference type="HAMAP" id="MF_00165">
    <property type="entry name" value="Thymidylate_kinase"/>
    <property type="match status" value="1"/>
</dbReference>
<dbReference type="KEGG" id="upl:DSM104440_02020"/>
<dbReference type="GO" id="GO:0006235">
    <property type="term" value="P:dTTP biosynthetic process"/>
    <property type="evidence" value="ECO:0007669"/>
    <property type="project" value="UniProtKB-UniRule"/>
</dbReference>
<dbReference type="GO" id="GO:0005829">
    <property type="term" value="C:cytosol"/>
    <property type="evidence" value="ECO:0007669"/>
    <property type="project" value="TreeGrafter"/>
</dbReference>
<evidence type="ECO:0000256" key="9">
    <source>
        <dbReference type="ARBA" id="ARBA00029962"/>
    </source>
</evidence>
<keyword evidence="5 12" id="KW-0545">Nucleotide biosynthesis</keyword>
<dbReference type="GO" id="GO:0006227">
    <property type="term" value="P:dUDP biosynthetic process"/>
    <property type="evidence" value="ECO:0007669"/>
    <property type="project" value="TreeGrafter"/>
</dbReference>
<comment type="function">
    <text evidence="11 12">Phosphorylation of dTMP to form dTDP in both de novo and salvage pathways of dTTP synthesis.</text>
</comment>
<dbReference type="PANTHER" id="PTHR10344">
    <property type="entry name" value="THYMIDYLATE KINASE"/>
    <property type="match status" value="1"/>
</dbReference>
<keyword evidence="7 12" id="KW-0418">Kinase</keyword>
<dbReference type="GO" id="GO:0005524">
    <property type="term" value="F:ATP binding"/>
    <property type="evidence" value="ECO:0007669"/>
    <property type="project" value="UniProtKB-UniRule"/>
</dbReference>
<evidence type="ECO:0000256" key="8">
    <source>
        <dbReference type="ARBA" id="ARBA00022840"/>
    </source>
</evidence>
<evidence type="ECO:0000313" key="15">
    <source>
        <dbReference type="Proteomes" id="UP000503096"/>
    </source>
</evidence>
<evidence type="ECO:0000256" key="2">
    <source>
        <dbReference type="ARBA" id="ARBA00012980"/>
    </source>
</evidence>
<evidence type="ECO:0000313" key="14">
    <source>
        <dbReference type="EMBL" id="QJR15203.1"/>
    </source>
</evidence>
<evidence type="ECO:0000256" key="11">
    <source>
        <dbReference type="ARBA" id="ARBA00057735"/>
    </source>
</evidence>
<sequence>MRGKFITVEGIDGAGKSSHLAQLGLMVRKGGFEEVVTREPGGTPLGEKLREIVLDVAMDPRTEALMMFAARREHVVRVIEPALAAGRWVISDRFSDASYAYQCGGRGLPKEVFAALETVVHPGLQPDATFLFDLDPAVAAQRSLARNGAPDKFEREQAAFVQRVREAYLERARASSGRIHVIDAAGTLEEVRERVVVAFSRAFA</sequence>
<dbReference type="Proteomes" id="UP000503096">
    <property type="component" value="Chromosome"/>
</dbReference>
<dbReference type="InterPro" id="IPR027417">
    <property type="entry name" value="P-loop_NTPase"/>
</dbReference>
<dbReference type="PANTHER" id="PTHR10344:SF4">
    <property type="entry name" value="UMP-CMP KINASE 2, MITOCHONDRIAL"/>
    <property type="match status" value="1"/>
</dbReference>
<dbReference type="FunCoup" id="A0A6M4H900">
    <property type="interactions" value="541"/>
</dbReference>
<dbReference type="Pfam" id="PF02223">
    <property type="entry name" value="Thymidylate_kin"/>
    <property type="match status" value="1"/>
</dbReference>
<dbReference type="NCBIfam" id="TIGR00041">
    <property type="entry name" value="DTMP_kinase"/>
    <property type="match status" value="1"/>
</dbReference>
<keyword evidence="4 12" id="KW-0808">Transferase</keyword>
<evidence type="ECO:0000256" key="4">
    <source>
        <dbReference type="ARBA" id="ARBA00022679"/>
    </source>
</evidence>
<dbReference type="GO" id="GO:0004798">
    <property type="term" value="F:dTMP kinase activity"/>
    <property type="evidence" value="ECO:0007669"/>
    <property type="project" value="UniProtKB-UniRule"/>
</dbReference>
<reference evidence="14 15" key="1">
    <citation type="submission" date="2020-04" db="EMBL/GenBank/DDBJ databases">
        <title>Usitatibacter rugosus gen. nov., sp. nov. and Usitatibacter palustris sp. nov., novel members of Usitatibacteraceae fam. nov. within the order Nitrosomonadales isolated from soil.</title>
        <authorList>
            <person name="Huber K.J."/>
            <person name="Neumann-Schaal M."/>
            <person name="Geppert A."/>
            <person name="Luckner M."/>
            <person name="Wanner G."/>
            <person name="Overmann J."/>
        </authorList>
    </citation>
    <scope>NUCLEOTIDE SEQUENCE [LARGE SCALE GENOMIC DNA]</scope>
    <source>
        <strain evidence="14 15">Swamp67</strain>
    </source>
</reference>
<evidence type="ECO:0000256" key="5">
    <source>
        <dbReference type="ARBA" id="ARBA00022727"/>
    </source>
</evidence>
<dbReference type="Gene3D" id="3.40.50.300">
    <property type="entry name" value="P-loop containing nucleotide triphosphate hydrolases"/>
    <property type="match status" value="1"/>
</dbReference>
<comment type="similarity">
    <text evidence="1 12">Belongs to the thymidylate kinase family.</text>
</comment>
<dbReference type="InterPro" id="IPR018094">
    <property type="entry name" value="Thymidylate_kinase"/>
</dbReference>
<evidence type="ECO:0000256" key="7">
    <source>
        <dbReference type="ARBA" id="ARBA00022777"/>
    </source>
</evidence>
<name>A0A6M4H900_9PROT</name>
<dbReference type="FunFam" id="3.40.50.300:FF:000225">
    <property type="entry name" value="Thymidylate kinase"/>
    <property type="match status" value="1"/>
</dbReference>
<evidence type="ECO:0000259" key="13">
    <source>
        <dbReference type="Pfam" id="PF02223"/>
    </source>
</evidence>
<protein>
    <recommendedName>
        <fullName evidence="3 12">Thymidylate kinase</fullName>
        <ecNumber evidence="2 12">2.7.4.9</ecNumber>
    </recommendedName>
    <alternativeName>
        <fullName evidence="9 12">dTMP kinase</fullName>
    </alternativeName>
</protein>
<dbReference type="EMBL" id="CP053073">
    <property type="protein sequence ID" value="QJR15203.1"/>
    <property type="molecule type" value="Genomic_DNA"/>
</dbReference>
<keyword evidence="15" id="KW-1185">Reference proteome</keyword>
<evidence type="ECO:0000256" key="12">
    <source>
        <dbReference type="HAMAP-Rule" id="MF_00165"/>
    </source>
</evidence>
<dbReference type="InterPro" id="IPR039430">
    <property type="entry name" value="Thymidylate_kin-like_dom"/>
</dbReference>
<keyword evidence="6 12" id="KW-0547">Nucleotide-binding</keyword>
<dbReference type="RefSeq" id="WP_171162280.1">
    <property type="nucleotide sequence ID" value="NZ_CP053073.1"/>
</dbReference>
<proteinExistence type="inferred from homology"/>
<organism evidence="14 15">
    <name type="scientific">Usitatibacter palustris</name>
    <dbReference type="NCBI Taxonomy" id="2732487"/>
    <lineage>
        <taxon>Bacteria</taxon>
        <taxon>Pseudomonadati</taxon>
        <taxon>Pseudomonadota</taxon>
        <taxon>Betaproteobacteria</taxon>
        <taxon>Nitrosomonadales</taxon>
        <taxon>Usitatibacteraceae</taxon>
        <taxon>Usitatibacter</taxon>
    </lineage>
</organism>
<dbReference type="CDD" id="cd01672">
    <property type="entry name" value="TMPK"/>
    <property type="match status" value="1"/>
</dbReference>
<feature type="domain" description="Thymidylate kinase-like" evidence="13">
    <location>
        <begin position="8"/>
        <end position="194"/>
    </location>
</feature>
<evidence type="ECO:0000256" key="10">
    <source>
        <dbReference type="ARBA" id="ARBA00048743"/>
    </source>
</evidence>
<evidence type="ECO:0000256" key="1">
    <source>
        <dbReference type="ARBA" id="ARBA00009776"/>
    </source>
</evidence>
<dbReference type="InParanoid" id="A0A6M4H900"/>
<evidence type="ECO:0000256" key="6">
    <source>
        <dbReference type="ARBA" id="ARBA00022741"/>
    </source>
</evidence>
<comment type="catalytic activity">
    <reaction evidence="10 12">
        <text>dTMP + ATP = dTDP + ADP</text>
        <dbReference type="Rhea" id="RHEA:13517"/>
        <dbReference type="ChEBI" id="CHEBI:30616"/>
        <dbReference type="ChEBI" id="CHEBI:58369"/>
        <dbReference type="ChEBI" id="CHEBI:63528"/>
        <dbReference type="ChEBI" id="CHEBI:456216"/>
        <dbReference type="EC" id="2.7.4.9"/>
    </reaction>
</comment>
<feature type="binding site" evidence="12">
    <location>
        <begin position="10"/>
        <end position="17"/>
    </location>
    <ligand>
        <name>ATP</name>
        <dbReference type="ChEBI" id="CHEBI:30616"/>
    </ligand>
</feature>
<evidence type="ECO:0000256" key="3">
    <source>
        <dbReference type="ARBA" id="ARBA00017144"/>
    </source>
</evidence>
<dbReference type="GO" id="GO:0006233">
    <property type="term" value="P:dTDP biosynthetic process"/>
    <property type="evidence" value="ECO:0007669"/>
    <property type="project" value="InterPro"/>
</dbReference>
<dbReference type="EC" id="2.7.4.9" evidence="2 12"/>
<accession>A0A6M4H900</accession>
<dbReference type="AlphaFoldDB" id="A0A6M4H900"/>
<gene>
    <name evidence="12 14" type="primary">tmk</name>
    <name evidence="14" type="ORF">DSM104440_02020</name>
</gene>
<keyword evidence="8 12" id="KW-0067">ATP-binding</keyword>
<dbReference type="SUPFAM" id="SSF52540">
    <property type="entry name" value="P-loop containing nucleoside triphosphate hydrolases"/>
    <property type="match status" value="1"/>
</dbReference>